<proteinExistence type="predicted"/>
<evidence type="ECO:0000256" key="1">
    <source>
        <dbReference type="SAM" id="MobiDB-lite"/>
    </source>
</evidence>
<keyword evidence="3" id="KW-1185">Reference proteome</keyword>
<sequence>MQPRNRDRGGGYNVEDKAIGENGMTLADWDVVDPERTAEYRAEQQDEDPTTSVSLHPGDLGLGGGE</sequence>
<organism evidence="2 3">
    <name type="scientific">Methylobacterium radiotolerans</name>
    <dbReference type="NCBI Taxonomy" id="31998"/>
    <lineage>
        <taxon>Bacteria</taxon>
        <taxon>Pseudomonadati</taxon>
        <taxon>Pseudomonadota</taxon>
        <taxon>Alphaproteobacteria</taxon>
        <taxon>Hyphomicrobiales</taxon>
        <taxon>Methylobacteriaceae</taxon>
        <taxon>Methylobacterium</taxon>
    </lineage>
</organism>
<feature type="compositionally biased region" description="Basic and acidic residues" evidence="1">
    <location>
        <begin position="1"/>
        <end position="19"/>
    </location>
</feature>
<name>A0ABU7TB81_9HYPH</name>
<gene>
    <name evidence="2" type="ORF">MRSR164_14190</name>
</gene>
<dbReference type="Proteomes" id="UP001349262">
    <property type="component" value="Unassembled WGS sequence"/>
</dbReference>
<comment type="caution">
    <text evidence="2">The sequence shown here is derived from an EMBL/GenBank/DDBJ whole genome shotgun (WGS) entry which is preliminary data.</text>
</comment>
<reference evidence="2 3" key="1">
    <citation type="journal article" date="2012" name="Genet. Mol. Biol.">
        <title>Analysis of 16S rRNA and mxaF genes revealing insights into Methylobacterium niche-specific plant association.</title>
        <authorList>
            <person name="Dourado M.N."/>
            <person name="Andreote F.D."/>
            <person name="Dini-Andreote F."/>
            <person name="Conti R."/>
            <person name="Araujo J.M."/>
            <person name="Araujo W.L."/>
        </authorList>
    </citation>
    <scope>NUCLEOTIDE SEQUENCE [LARGE SCALE GENOMIC DNA]</scope>
    <source>
        <strain evidence="2 3">SR1.6/4</strain>
    </source>
</reference>
<evidence type="ECO:0000313" key="2">
    <source>
        <dbReference type="EMBL" id="MEE7457880.1"/>
    </source>
</evidence>
<feature type="compositionally biased region" description="Basic and acidic residues" evidence="1">
    <location>
        <begin position="33"/>
        <end position="44"/>
    </location>
</feature>
<dbReference type="EMBL" id="MLBY01000004">
    <property type="protein sequence ID" value="MEE7457880.1"/>
    <property type="molecule type" value="Genomic_DNA"/>
</dbReference>
<protein>
    <submittedName>
        <fullName evidence="2">Uncharacterized protein</fullName>
    </submittedName>
</protein>
<feature type="region of interest" description="Disordered" evidence="1">
    <location>
        <begin position="1"/>
        <end position="66"/>
    </location>
</feature>
<evidence type="ECO:0000313" key="3">
    <source>
        <dbReference type="Proteomes" id="UP001349262"/>
    </source>
</evidence>
<accession>A0ABU7TB81</accession>